<dbReference type="SUPFAM" id="SSF56059">
    <property type="entry name" value="Glutathione synthetase ATP-binding domain-like"/>
    <property type="match status" value="1"/>
</dbReference>
<evidence type="ECO:0000259" key="3">
    <source>
        <dbReference type="PROSITE" id="PS50975"/>
    </source>
</evidence>
<feature type="region of interest" description="Disordered" evidence="2">
    <location>
        <begin position="1"/>
        <end position="27"/>
    </location>
</feature>
<evidence type="ECO:0000313" key="5">
    <source>
        <dbReference type="Proteomes" id="UP000239203"/>
    </source>
</evidence>
<protein>
    <recommendedName>
        <fullName evidence="3">ATP-grasp domain-containing protein</fullName>
    </recommendedName>
</protein>
<comment type="caution">
    <text evidence="4">The sequence shown here is derived from an EMBL/GenBank/DDBJ whole genome shotgun (WGS) entry which is preliminary data.</text>
</comment>
<gene>
    <name evidence="4" type="ORF">CLV40_11439</name>
</gene>
<dbReference type="EMBL" id="PTIX01000014">
    <property type="protein sequence ID" value="PPK65387.1"/>
    <property type="molecule type" value="Genomic_DNA"/>
</dbReference>
<dbReference type="Pfam" id="PF24923">
    <property type="entry name" value="ATP-grasp_IQCH"/>
    <property type="match status" value="1"/>
</dbReference>
<keyword evidence="1" id="KW-0547">Nucleotide-binding</keyword>
<reference evidence="4 5" key="1">
    <citation type="submission" date="2018-02" db="EMBL/GenBank/DDBJ databases">
        <title>Genomic Encyclopedia of Archaeal and Bacterial Type Strains, Phase II (KMG-II): from individual species to whole genera.</title>
        <authorList>
            <person name="Goeker M."/>
        </authorList>
    </citation>
    <scope>NUCLEOTIDE SEQUENCE [LARGE SCALE GENOMIC DNA]</scope>
    <source>
        <strain evidence="4 5">YU 961-1</strain>
    </source>
</reference>
<organism evidence="4 5">
    <name type="scientific">Actinokineospora auranticolor</name>
    <dbReference type="NCBI Taxonomy" id="155976"/>
    <lineage>
        <taxon>Bacteria</taxon>
        <taxon>Bacillati</taxon>
        <taxon>Actinomycetota</taxon>
        <taxon>Actinomycetes</taxon>
        <taxon>Pseudonocardiales</taxon>
        <taxon>Pseudonocardiaceae</taxon>
        <taxon>Actinokineospora</taxon>
    </lineage>
</organism>
<dbReference type="Pfam" id="PF18105">
    <property type="entry name" value="PGM1_C"/>
    <property type="match status" value="1"/>
</dbReference>
<dbReference type="InterPro" id="IPR041356">
    <property type="entry name" value="PGM1_C"/>
</dbReference>
<evidence type="ECO:0000313" key="4">
    <source>
        <dbReference type="EMBL" id="PPK65387.1"/>
    </source>
</evidence>
<dbReference type="Gene3D" id="3.30.470.20">
    <property type="entry name" value="ATP-grasp fold, B domain"/>
    <property type="match status" value="1"/>
</dbReference>
<dbReference type="Proteomes" id="UP000239203">
    <property type="component" value="Unassembled WGS sequence"/>
</dbReference>
<dbReference type="InterPro" id="IPR038752">
    <property type="entry name" value="IQCH"/>
</dbReference>
<dbReference type="InterPro" id="IPR056855">
    <property type="entry name" value="ATP-grasp_IQCH"/>
</dbReference>
<dbReference type="PANTHER" id="PTHR14465:SF0">
    <property type="entry name" value="IQ DOMAIN-CONTAINING PROTEIN H"/>
    <property type="match status" value="1"/>
</dbReference>
<dbReference type="InterPro" id="IPR011761">
    <property type="entry name" value="ATP-grasp"/>
</dbReference>
<sequence>MLDQVRDPQTTRPGHRGVPDPFRRAGSPRSVVVVPSLTLDSAGLAKLPGANHYEERMLFLLQSLRDPGTEVTYVTSAGFAPEVVDYALDLVPALPRGHARRRLTMLDCASREPVPLTAKLLRRPDLLDRVRAAIPDPRDAVLVAYNGSPLERTLAETIGIPLYAPDPDHSFLGSKTGARRLFAEAGVPVVEGFDGLRDTADVVAALAELRARDSTLGGAIVKLNESFGAGGNVLFSYAGAPPTGLADWVRRELPVRAVYVAPPDTWENYSAKLDTMGGVVERFVQADEITSPSAQVMLSPDGTARVVSTHDQLLEGDPKQIFVGCVFPSNPAYRLPIQTMALRVAHALAARGVVGIASVDFVSARTGNQWRHYALEINLRMGGGTAPYFLLHGLVEGEYDPATAAYYDTAGAERCYFASDRVYRTEYQVLSPTDVIDTLVDNGLHYRTGTRTGAVAYMLGALEIGRFGIVVVDETTTAAEVKYRKMLTAINNRARAKSTIPVQIGRA</sequence>
<keyword evidence="5" id="KW-1185">Reference proteome</keyword>
<proteinExistence type="predicted"/>
<dbReference type="OrthoDB" id="164032at2"/>
<dbReference type="GO" id="GO:0005524">
    <property type="term" value="F:ATP binding"/>
    <property type="evidence" value="ECO:0007669"/>
    <property type="project" value="UniProtKB-UniRule"/>
</dbReference>
<dbReference type="AlphaFoldDB" id="A0A2S6GJJ3"/>
<dbReference type="PANTHER" id="PTHR14465">
    <property type="entry name" value="IQ DOMAIN-CONTAINING PROTEIN H"/>
    <property type="match status" value="1"/>
</dbReference>
<name>A0A2S6GJJ3_9PSEU</name>
<feature type="domain" description="ATP-grasp" evidence="3">
    <location>
        <begin position="179"/>
        <end position="410"/>
    </location>
</feature>
<accession>A0A2S6GJJ3</accession>
<evidence type="ECO:0000256" key="2">
    <source>
        <dbReference type="SAM" id="MobiDB-lite"/>
    </source>
</evidence>
<dbReference type="PROSITE" id="PS50975">
    <property type="entry name" value="ATP_GRASP"/>
    <property type="match status" value="1"/>
</dbReference>
<evidence type="ECO:0000256" key="1">
    <source>
        <dbReference type="PROSITE-ProRule" id="PRU00409"/>
    </source>
</evidence>
<keyword evidence="1" id="KW-0067">ATP-binding</keyword>
<dbReference type="GO" id="GO:0046872">
    <property type="term" value="F:metal ion binding"/>
    <property type="evidence" value="ECO:0007669"/>
    <property type="project" value="InterPro"/>
</dbReference>